<evidence type="ECO:0000313" key="3">
    <source>
        <dbReference type="EMBL" id="KAH9366037.1"/>
    </source>
</evidence>
<name>A0A9J6FSA9_HAELO</name>
<evidence type="ECO:0000256" key="1">
    <source>
        <dbReference type="SAM" id="Phobius"/>
    </source>
</evidence>
<dbReference type="GO" id="GO:0045494">
    <property type="term" value="P:photoreceptor cell maintenance"/>
    <property type="evidence" value="ECO:0007669"/>
    <property type="project" value="InterPro"/>
</dbReference>
<dbReference type="InterPro" id="IPR012336">
    <property type="entry name" value="Thioredoxin-like_fold"/>
</dbReference>
<dbReference type="GO" id="GO:0007600">
    <property type="term" value="P:sensory perception"/>
    <property type="evidence" value="ECO:0007669"/>
    <property type="project" value="InterPro"/>
</dbReference>
<dbReference type="AlphaFoldDB" id="A0A9J6FSA9"/>
<evidence type="ECO:0000259" key="2">
    <source>
        <dbReference type="PROSITE" id="PS51352"/>
    </source>
</evidence>
<dbReference type="EMBL" id="JABSTR010000004">
    <property type="protein sequence ID" value="KAH9366037.1"/>
    <property type="molecule type" value="Genomic_DNA"/>
</dbReference>
<keyword evidence="1" id="KW-0812">Transmembrane</keyword>
<dbReference type="OrthoDB" id="189920at2759"/>
<keyword evidence="1" id="KW-0472">Membrane</keyword>
<dbReference type="Pfam" id="PF13905">
    <property type="entry name" value="Thioredoxin_8"/>
    <property type="match status" value="1"/>
</dbReference>
<gene>
    <name evidence="3" type="ORF">HPB48_000844</name>
</gene>
<proteinExistence type="predicted"/>
<dbReference type="PANTHER" id="PTHR46762">
    <property type="entry name" value="NUCLEOREDOXIN-LIKE PROTEIN 2"/>
    <property type="match status" value="1"/>
</dbReference>
<dbReference type="InterPro" id="IPR029519">
    <property type="entry name" value="RdCVF2"/>
</dbReference>
<evidence type="ECO:0000313" key="4">
    <source>
        <dbReference type="Proteomes" id="UP000821853"/>
    </source>
</evidence>
<organism evidence="3 4">
    <name type="scientific">Haemaphysalis longicornis</name>
    <name type="common">Bush tick</name>
    <dbReference type="NCBI Taxonomy" id="44386"/>
    <lineage>
        <taxon>Eukaryota</taxon>
        <taxon>Metazoa</taxon>
        <taxon>Ecdysozoa</taxon>
        <taxon>Arthropoda</taxon>
        <taxon>Chelicerata</taxon>
        <taxon>Arachnida</taxon>
        <taxon>Acari</taxon>
        <taxon>Parasitiformes</taxon>
        <taxon>Ixodida</taxon>
        <taxon>Ixodoidea</taxon>
        <taxon>Ixodidae</taxon>
        <taxon>Haemaphysalinae</taxon>
        <taxon>Haemaphysalis</taxon>
    </lineage>
</organism>
<dbReference type="Proteomes" id="UP000821853">
    <property type="component" value="Chromosome 2"/>
</dbReference>
<dbReference type="Gene3D" id="3.40.30.10">
    <property type="entry name" value="Glutaredoxin"/>
    <property type="match status" value="1"/>
</dbReference>
<keyword evidence="4" id="KW-1185">Reference proteome</keyword>
<dbReference type="InterPro" id="IPR036249">
    <property type="entry name" value="Thioredoxin-like_sf"/>
</dbReference>
<feature type="domain" description="Thioredoxin" evidence="2">
    <location>
        <begin position="262"/>
        <end position="421"/>
    </location>
</feature>
<accession>A0A9J6FSA9</accession>
<dbReference type="PROSITE" id="PS51352">
    <property type="entry name" value="THIOREDOXIN_2"/>
    <property type="match status" value="1"/>
</dbReference>
<feature type="transmembrane region" description="Helical" evidence="1">
    <location>
        <begin position="229"/>
        <end position="253"/>
    </location>
</feature>
<dbReference type="VEuPathDB" id="VectorBase:HLOH_044598"/>
<dbReference type="CDD" id="cd02964">
    <property type="entry name" value="TryX_like_family"/>
    <property type="match status" value="1"/>
</dbReference>
<dbReference type="PANTHER" id="PTHR46762:SF1">
    <property type="entry name" value="NUCLEOREDOXIN-LIKE PROTEIN 2"/>
    <property type="match status" value="1"/>
</dbReference>
<comment type="caution">
    <text evidence="3">The sequence shown here is derived from an EMBL/GenBank/DDBJ whole genome shotgun (WGS) entry which is preliminary data.</text>
</comment>
<dbReference type="InterPro" id="IPR013766">
    <property type="entry name" value="Thioredoxin_domain"/>
</dbReference>
<dbReference type="SUPFAM" id="SSF52833">
    <property type="entry name" value="Thioredoxin-like"/>
    <property type="match status" value="1"/>
</dbReference>
<keyword evidence="1" id="KW-1133">Transmembrane helix</keyword>
<protein>
    <recommendedName>
        <fullName evidence="2">Thioredoxin domain-containing protein</fullName>
    </recommendedName>
</protein>
<sequence length="421" mass="47081">MSSSSSPFHRWRQVTASRLPKGQQVRFVADQITHVHHRFLTRDQVTIPSLDKPGATDAAIGFDKALWERFQIWKCGRQTCQGVVLVVTAHQTNPFVGSDVGTRMTPVVSVTFRAPDTGMLRRCAGCLKSWRHRRIARLQKVMSQESSRHGEVVQGVSLRDSLSLQMRQTGNESRVHGMVLRCFRWNERDEEWTSRDMTALGTKQRQVNCLASSTGSFTVFEVEDGLSTAAIAGIVVACLMSVFIIAAVMMFMVHKKHNTGSAKVADQGPQGAIATTMAATFKGKMLIKKDGSRHSADTVLSGKKLICLYFAAQWCPPCRMFTPVLANVYKDAKKENLSIEVIFISADRNQNDMLEYMRSSHGDWYGLPFDDPLQGEIEERFKVAGVPTLLVLRPDGTVVNTNGKKLVQERGVRAFREWLDS</sequence>
<reference evidence="3 4" key="1">
    <citation type="journal article" date="2020" name="Cell">
        <title>Large-Scale Comparative Analyses of Tick Genomes Elucidate Their Genetic Diversity and Vector Capacities.</title>
        <authorList>
            <consortium name="Tick Genome and Microbiome Consortium (TIGMIC)"/>
            <person name="Jia N."/>
            <person name="Wang J."/>
            <person name="Shi W."/>
            <person name="Du L."/>
            <person name="Sun Y."/>
            <person name="Zhan W."/>
            <person name="Jiang J.F."/>
            <person name="Wang Q."/>
            <person name="Zhang B."/>
            <person name="Ji P."/>
            <person name="Bell-Sakyi L."/>
            <person name="Cui X.M."/>
            <person name="Yuan T.T."/>
            <person name="Jiang B.G."/>
            <person name="Yang W.F."/>
            <person name="Lam T.T."/>
            <person name="Chang Q.C."/>
            <person name="Ding S.J."/>
            <person name="Wang X.J."/>
            <person name="Zhu J.G."/>
            <person name="Ruan X.D."/>
            <person name="Zhao L."/>
            <person name="Wei J.T."/>
            <person name="Ye R.Z."/>
            <person name="Que T.C."/>
            <person name="Du C.H."/>
            <person name="Zhou Y.H."/>
            <person name="Cheng J.X."/>
            <person name="Dai P.F."/>
            <person name="Guo W.B."/>
            <person name="Han X.H."/>
            <person name="Huang E.J."/>
            <person name="Li L.F."/>
            <person name="Wei W."/>
            <person name="Gao Y.C."/>
            <person name="Liu J.Z."/>
            <person name="Shao H.Z."/>
            <person name="Wang X."/>
            <person name="Wang C.C."/>
            <person name="Yang T.C."/>
            <person name="Huo Q.B."/>
            <person name="Li W."/>
            <person name="Chen H.Y."/>
            <person name="Chen S.E."/>
            <person name="Zhou L.G."/>
            <person name="Ni X.B."/>
            <person name="Tian J.H."/>
            <person name="Sheng Y."/>
            <person name="Liu T."/>
            <person name="Pan Y.S."/>
            <person name="Xia L.Y."/>
            <person name="Li J."/>
            <person name="Zhao F."/>
            <person name="Cao W.C."/>
        </authorList>
    </citation>
    <scope>NUCLEOTIDE SEQUENCE [LARGE SCALE GENOMIC DNA]</scope>
    <source>
        <strain evidence="3">HaeL-2018</strain>
    </source>
</reference>